<evidence type="ECO:0000256" key="3">
    <source>
        <dbReference type="SAM" id="MobiDB-lite"/>
    </source>
</evidence>
<reference evidence="5" key="2">
    <citation type="submission" date="2015-11" db="EMBL/GenBank/DDBJ databases">
        <authorList>
            <person name="Yoshiyuki O."/>
        </authorList>
    </citation>
    <scope>NUCLEOTIDE SEQUENCE</scope>
    <source>
        <strain evidence="5">203N</strain>
    </source>
</reference>
<dbReference type="Proteomes" id="UP000076088">
    <property type="component" value="Chromosome"/>
</dbReference>
<proteinExistence type="predicted"/>
<keyword evidence="1" id="KW-0479">Metal-binding</keyword>
<reference evidence="5 7" key="3">
    <citation type="journal article" date="2016" name="Genome Announc.">
        <title>Complete Genome Sequence of Sphingopyxis macrogoltabida Strain 203N (NBRC 111659), a Polyethylene Glycol Degrader.</title>
        <authorList>
            <person name="Ohtsubo Y."/>
            <person name="Nonoyama S."/>
            <person name="Nagata Y."/>
            <person name="Numata M."/>
            <person name="Tsuchikane K."/>
            <person name="Hosoyama A."/>
            <person name="Yamazoe A."/>
            <person name="Tsuda M."/>
            <person name="Fujita N."/>
            <person name="Kawai F."/>
        </authorList>
    </citation>
    <scope>NUCLEOTIDE SEQUENCE [LARGE SCALE GENOMIC DNA]</scope>
    <source>
        <strain evidence="5 7">203N</strain>
    </source>
</reference>
<organism evidence="5 7">
    <name type="scientific">Sphingopyxis macrogoltabida</name>
    <name type="common">Sphingomonas macrogoltabidus</name>
    <dbReference type="NCBI Taxonomy" id="33050"/>
    <lineage>
        <taxon>Bacteria</taxon>
        <taxon>Pseudomonadati</taxon>
        <taxon>Pseudomonadota</taxon>
        <taxon>Alphaproteobacteria</taxon>
        <taxon>Sphingomonadales</taxon>
        <taxon>Sphingomonadaceae</taxon>
        <taxon>Sphingopyxis</taxon>
    </lineage>
</organism>
<dbReference type="KEGG" id="smaz:LH19_14835"/>
<feature type="compositionally biased region" description="Acidic residues" evidence="3">
    <location>
        <begin position="135"/>
        <end position="146"/>
    </location>
</feature>
<dbReference type="KEGG" id="smaz:LH19_21095"/>
<name>A0A0P0DQJ3_SPHMC</name>
<evidence type="ECO:0000313" key="5">
    <source>
        <dbReference type="EMBL" id="AMU90410.1"/>
    </source>
</evidence>
<dbReference type="InterPro" id="IPR014905">
    <property type="entry name" value="HIRAN"/>
</dbReference>
<dbReference type="Pfam" id="PF08797">
    <property type="entry name" value="HIRAN"/>
    <property type="match status" value="1"/>
</dbReference>
<dbReference type="GO" id="GO:0003676">
    <property type="term" value="F:nucleic acid binding"/>
    <property type="evidence" value="ECO:0007669"/>
    <property type="project" value="InterPro"/>
</dbReference>
<dbReference type="EMBL" id="CP013344">
    <property type="protein sequence ID" value="AMU90410.1"/>
    <property type="molecule type" value="Genomic_DNA"/>
</dbReference>
<feature type="region of interest" description="Disordered" evidence="3">
    <location>
        <begin position="104"/>
        <end position="146"/>
    </location>
</feature>
<gene>
    <name evidence="5" type="ORF">ATM17_15410</name>
    <name evidence="6" type="ORF">ATM17_21670</name>
</gene>
<evidence type="ECO:0000313" key="7">
    <source>
        <dbReference type="Proteomes" id="UP000076088"/>
    </source>
</evidence>
<evidence type="ECO:0000259" key="4">
    <source>
        <dbReference type="SMART" id="SM00910"/>
    </source>
</evidence>
<sequence>MPSQITLPIVGVQFPNARGVSRRFAVDLQRPGDPVELRREPKNPADPNAIAVHTAEGVQMGYVPAERAPFIGMMMTRGEVTAIFQGADDFGAFIRIGFDEAPVLPEPAAGERDEPGQRGARAAPEPGKRGAGDEWWPDEEGPEFGA</sequence>
<protein>
    <recommendedName>
        <fullName evidence="4">HIRAN domain-containing protein</fullName>
    </recommendedName>
</protein>
<dbReference type="GO" id="GO:0008270">
    <property type="term" value="F:zinc ion binding"/>
    <property type="evidence" value="ECO:0007669"/>
    <property type="project" value="InterPro"/>
</dbReference>
<accession>A0A0P0DQJ3</accession>
<feature type="domain" description="HIRAN" evidence="4">
    <location>
        <begin position="10"/>
        <end position="110"/>
    </location>
</feature>
<dbReference type="EMBL" id="CP013344">
    <property type="protein sequence ID" value="AMU91625.1"/>
    <property type="molecule type" value="Genomic_DNA"/>
</dbReference>
<dbReference type="Gene3D" id="3.30.70.2330">
    <property type="match status" value="1"/>
</dbReference>
<dbReference type="OrthoDB" id="7432909at2"/>
<dbReference type="SMART" id="SM00910">
    <property type="entry name" value="HIRAN"/>
    <property type="match status" value="1"/>
</dbReference>
<evidence type="ECO:0000256" key="1">
    <source>
        <dbReference type="ARBA" id="ARBA00022723"/>
    </source>
</evidence>
<reference evidence="7" key="1">
    <citation type="submission" date="2015-11" db="EMBL/GenBank/DDBJ databases">
        <title>Complete genome sequence of a polyethylene-glycol degrader Sphingopyxis macrogoltabida 203N (NBRC 111659).</title>
        <authorList>
            <person name="Yoshiyuki O."/>
            <person name="Shouta N."/>
            <person name="Nagata Y."/>
            <person name="Numata M."/>
            <person name="Tsuchikane K."/>
            <person name="Hosoyama A."/>
            <person name="Yamazoe A."/>
            <person name="Tsuda M."/>
            <person name="Fujita N."/>
            <person name="Kawai F."/>
        </authorList>
    </citation>
    <scope>NUCLEOTIDE SEQUENCE [LARGE SCALE GENOMIC DNA]</scope>
    <source>
        <strain evidence="7">203N</strain>
    </source>
</reference>
<evidence type="ECO:0000313" key="6">
    <source>
        <dbReference type="EMBL" id="AMU91625.1"/>
    </source>
</evidence>
<keyword evidence="2" id="KW-0378">Hydrolase</keyword>
<dbReference type="GO" id="GO:0016818">
    <property type="term" value="F:hydrolase activity, acting on acid anhydrides, in phosphorus-containing anhydrides"/>
    <property type="evidence" value="ECO:0007669"/>
    <property type="project" value="InterPro"/>
</dbReference>
<dbReference type="RefSeq" id="WP_054729237.1">
    <property type="nucleotide sequence ID" value="NZ_CP009429.1"/>
</dbReference>
<evidence type="ECO:0000256" key="2">
    <source>
        <dbReference type="ARBA" id="ARBA00022801"/>
    </source>
</evidence>
<dbReference type="AlphaFoldDB" id="A0A0P0DQJ3"/>
<keyword evidence="7" id="KW-1185">Reference proteome</keyword>